<dbReference type="Gene3D" id="1.25.40.10">
    <property type="entry name" value="Tetratricopeptide repeat domain"/>
    <property type="match status" value="1"/>
</dbReference>
<evidence type="ECO:0000313" key="3">
    <source>
        <dbReference type="EMBL" id="VDK80725.1"/>
    </source>
</evidence>
<evidence type="ECO:0000256" key="1">
    <source>
        <dbReference type="ARBA" id="ARBA00004123"/>
    </source>
</evidence>
<proteinExistence type="predicted"/>
<reference evidence="3 4" key="1">
    <citation type="submission" date="2018-11" db="EMBL/GenBank/DDBJ databases">
        <authorList>
            <consortium name="Pathogen Informatics"/>
        </authorList>
    </citation>
    <scope>NUCLEOTIDE SEQUENCE [LARGE SCALE GENOMIC DNA]</scope>
</reference>
<keyword evidence="2" id="KW-0539">Nucleus</keyword>
<sequence>MLLTSFIAITMTTIRATNKNGQIWLRPYGAFYLPLTGQCYVVGRDRQQQEIDSESGLVVEFLRVAQEETVNIVTLGVALLLQLSAVEKPWCLRFATAYLKLSSRIRPSLPAWSPNHVESDTPEQRHTDSCGTYELLPASLIRLRSRPSPSQLARLHLTYLEVRLDALAYTQSTSNRHAPLEDPLSALDDAVLADSKRFHTSDQTIPHHDLTLLVRAISRLPEDSLEARTLQIRVVWMNYELSSLAHDYEGMREYLLQVKEFVCQNGPFHRASSTRNHLINSARIGELLTEVDDLAAGDRLLALSNIGDFEALISCFEECLRSCSIAKRKVSSFAFRSGLTALDEALHLGTVALDLLVRCWDVVVSVMSTSDLQSVFAEEKAEVEGELPANMLAQSHLFRYWSESASGDQGKVPTACESEQVPLSLTFGHVCSGLRLAVDWLAWRLKAVGVLGLQLPPVSLSLVASVYEMLFQLESDLPLNYLPEKLAIYRALLDLRKTPENSPYDWQIAEVVFLFYHPSVVPEYDSLKTMSISAELSGWLTEVVKLLPTDIEAQLIPEDQIKLCMSSRGPIPRHNFLPRLAIDFYVRDLRVEPRHADSWASLALIYSSQLEQILNMTDLRTERVSSRSVSKCLRCFEVAIELQPSFVTLLTERGCLAYQLHSYAARLLKKAYTFIWELHKSTMLVGGQRLLATAEAAATILRRQGLCAQKKFLTAPQLRWAKVANPTAHALLPASEPGPETDKSLLQPRAPHHLSWPPVGLDTDILTSIPPTPTDPDNNSNSWLVYFITI</sequence>
<evidence type="ECO:0000313" key="4">
    <source>
        <dbReference type="Proteomes" id="UP000281553"/>
    </source>
</evidence>
<organism evidence="3 4">
    <name type="scientific">Dibothriocephalus latus</name>
    <name type="common">Fish tapeworm</name>
    <name type="synonym">Diphyllobothrium latum</name>
    <dbReference type="NCBI Taxonomy" id="60516"/>
    <lineage>
        <taxon>Eukaryota</taxon>
        <taxon>Metazoa</taxon>
        <taxon>Spiralia</taxon>
        <taxon>Lophotrochozoa</taxon>
        <taxon>Platyhelminthes</taxon>
        <taxon>Cestoda</taxon>
        <taxon>Eucestoda</taxon>
        <taxon>Diphyllobothriidea</taxon>
        <taxon>Diphyllobothriidae</taxon>
        <taxon>Dibothriocephalus</taxon>
    </lineage>
</organism>
<name>A0A3P6TIF2_DIBLA</name>
<protein>
    <submittedName>
        <fullName evidence="3">Uncharacterized protein</fullName>
    </submittedName>
</protein>
<dbReference type="InterPro" id="IPR033053">
    <property type="entry name" value="Hir3/CABIN1"/>
</dbReference>
<dbReference type="EMBL" id="UYRU01043199">
    <property type="protein sequence ID" value="VDK80725.1"/>
    <property type="molecule type" value="Genomic_DNA"/>
</dbReference>
<dbReference type="PANTHER" id="PTHR15502">
    <property type="entry name" value="CALCINEURIN-BINDING PROTEIN CABIN 1-RELATED"/>
    <property type="match status" value="1"/>
</dbReference>
<dbReference type="AlphaFoldDB" id="A0A3P6TIF2"/>
<dbReference type="GO" id="GO:0031491">
    <property type="term" value="F:nucleosome binding"/>
    <property type="evidence" value="ECO:0007669"/>
    <property type="project" value="TreeGrafter"/>
</dbReference>
<gene>
    <name evidence="3" type="ORF">DILT_LOCUS3138</name>
</gene>
<evidence type="ECO:0000256" key="2">
    <source>
        <dbReference type="ARBA" id="ARBA00023242"/>
    </source>
</evidence>
<accession>A0A3P6TIF2</accession>
<keyword evidence="4" id="KW-1185">Reference proteome</keyword>
<dbReference type="Proteomes" id="UP000281553">
    <property type="component" value="Unassembled WGS sequence"/>
</dbReference>
<dbReference type="PANTHER" id="PTHR15502:SF7">
    <property type="entry name" value="CALCINEURIN-BINDING PROTEIN CABIN-1"/>
    <property type="match status" value="1"/>
</dbReference>
<comment type="subcellular location">
    <subcellularLocation>
        <location evidence="1">Nucleus</location>
    </subcellularLocation>
</comment>
<dbReference type="GO" id="GO:0005634">
    <property type="term" value="C:nucleus"/>
    <property type="evidence" value="ECO:0007669"/>
    <property type="project" value="UniProtKB-SubCell"/>
</dbReference>
<dbReference type="OrthoDB" id="77564at2759"/>
<dbReference type="GO" id="GO:0006325">
    <property type="term" value="P:chromatin organization"/>
    <property type="evidence" value="ECO:0007669"/>
    <property type="project" value="InterPro"/>
</dbReference>
<dbReference type="InterPro" id="IPR011990">
    <property type="entry name" value="TPR-like_helical_dom_sf"/>
</dbReference>